<keyword evidence="1" id="KW-0472">Membrane</keyword>
<comment type="caution">
    <text evidence="2">The sequence shown here is derived from an EMBL/GenBank/DDBJ whole genome shotgun (WGS) entry which is preliminary data.</text>
</comment>
<proteinExistence type="predicted"/>
<dbReference type="RefSeq" id="WP_132143330.1">
    <property type="nucleotide sequence ID" value="NZ_SMCS01000003.1"/>
</dbReference>
<keyword evidence="1" id="KW-1133">Transmembrane helix</keyword>
<keyword evidence="3" id="KW-1185">Reference proteome</keyword>
<dbReference type="Proteomes" id="UP000295645">
    <property type="component" value="Unassembled WGS sequence"/>
</dbReference>
<keyword evidence="1" id="KW-0812">Transmembrane</keyword>
<dbReference type="EMBL" id="SMCS01000003">
    <property type="protein sequence ID" value="TCV94739.1"/>
    <property type="molecule type" value="Genomic_DNA"/>
</dbReference>
<sequence length="98" mass="10971">MDELIDKVMQGVDPMDPGASWTILTRLMALTPWWSLLAWTVFFVLVGALLGWWRGRLKVGIVAALILGPFGWVVPFLPVRRKPGVPPPLPSARPSKRR</sequence>
<gene>
    <name evidence="2" type="ORF">EC912_103224</name>
</gene>
<evidence type="ECO:0000313" key="2">
    <source>
        <dbReference type="EMBL" id="TCV94739.1"/>
    </source>
</evidence>
<evidence type="ECO:0000256" key="1">
    <source>
        <dbReference type="SAM" id="Phobius"/>
    </source>
</evidence>
<protein>
    <submittedName>
        <fullName evidence="2">Uncharacterized protein</fullName>
    </submittedName>
</protein>
<dbReference type="AlphaFoldDB" id="A0A4V2W468"/>
<name>A0A4V2W468_9GAMM</name>
<evidence type="ECO:0000313" key="3">
    <source>
        <dbReference type="Proteomes" id="UP000295645"/>
    </source>
</evidence>
<feature type="transmembrane region" description="Helical" evidence="1">
    <location>
        <begin position="33"/>
        <end position="52"/>
    </location>
</feature>
<organism evidence="2 3">
    <name type="scientific">Luteibacter rhizovicinus</name>
    <dbReference type="NCBI Taxonomy" id="242606"/>
    <lineage>
        <taxon>Bacteria</taxon>
        <taxon>Pseudomonadati</taxon>
        <taxon>Pseudomonadota</taxon>
        <taxon>Gammaproteobacteria</taxon>
        <taxon>Lysobacterales</taxon>
        <taxon>Rhodanobacteraceae</taxon>
        <taxon>Luteibacter</taxon>
    </lineage>
</organism>
<reference evidence="2 3" key="1">
    <citation type="submission" date="2019-03" db="EMBL/GenBank/DDBJ databases">
        <title>Above-ground endophytic microbial communities from plants in different locations in the United States.</title>
        <authorList>
            <person name="Frank C."/>
        </authorList>
    </citation>
    <scope>NUCLEOTIDE SEQUENCE [LARGE SCALE GENOMIC DNA]</scope>
    <source>
        <strain evidence="2 3">LP_13_YM</strain>
    </source>
</reference>
<feature type="transmembrane region" description="Helical" evidence="1">
    <location>
        <begin position="59"/>
        <end position="79"/>
    </location>
</feature>
<dbReference type="OrthoDB" id="5958239at2"/>
<accession>A0A4V2W468</accession>